<sequence length="443" mass="51290">MYHKPLFIFAHLLGESSFYSTYKRVVHSQWNPYSELKKDQEKQLRHMISFACDNVPYYHKLFNELRLTPSDIKTIEDLEKIPTLTKDTIKDNWEDFKPVGLDTMKYYIYSTGGSTGTPFQYRQSKYDRFLSGAMLYRGWGYGGYELGDRMVFLAGTSLDVGSRSIIINKAHEISRNIRRLSSFDMGPKDMHQYAKIINSFKPRSIRGYASSVNFFANFIDENNIDIPPLQAVFTTAEKLMPHMRKNIEDLLGCEVYDAYGLNDGGVGAYECAEHNGLHIDTERSIMEIVDDDSKQLEEGVGRILATSLHNYSMPFIRYETGDIGHLLNEECGCGRKSKLLKEVMGRTADILVTPDGRYVHGYFLIYIFWDYGKGVREYQVVQKKVDKLVIKIVPEDNFDEKQLDMIREIIKSKSSEWDVEFRFVDEIERTKAGKYKFIISELV</sequence>
<dbReference type="GO" id="GO:0016874">
    <property type="term" value="F:ligase activity"/>
    <property type="evidence" value="ECO:0007669"/>
    <property type="project" value="UniProtKB-KW"/>
</dbReference>
<gene>
    <name evidence="1" type="ORF">SAMN04488587_0899</name>
</gene>
<dbReference type="Proteomes" id="UP000243338">
    <property type="component" value="Unassembled WGS sequence"/>
</dbReference>
<dbReference type="PANTHER" id="PTHR36932:SF1">
    <property type="entry name" value="CAPSULAR POLYSACCHARIDE BIOSYNTHESIS PROTEIN"/>
    <property type="match status" value="1"/>
</dbReference>
<dbReference type="SUPFAM" id="SSF56801">
    <property type="entry name" value="Acetyl-CoA synthetase-like"/>
    <property type="match status" value="1"/>
</dbReference>
<dbReference type="AlphaFoldDB" id="A0A1H9Z6Q5"/>
<keyword evidence="1" id="KW-0436">Ligase</keyword>
<dbReference type="PANTHER" id="PTHR36932">
    <property type="entry name" value="CAPSULAR POLYSACCHARIDE BIOSYNTHESIS PROTEIN"/>
    <property type="match status" value="1"/>
</dbReference>
<dbReference type="InterPro" id="IPR053158">
    <property type="entry name" value="CapK_Type1_Caps_Biosynth"/>
</dbReference>
<name>A0A1H9Z6Q5_9EURY</name>
<dbReference type="OrthoDB" id="37928at2157"/>
<evidence type="ECO:0000313" key="1">
    <source>
        <dbReference type="EMBL" id="SES77198.1"/>
    </source>
</evidence>
<dbReference type="STRING" id="1353158.SAMN04488587_0899"/>
<reference evidence="2" key="1">
    <citation type="submission" date="2016-10" db="EMBL/GenBank/DDBJ databases">
        <authorList>
            <person name="Varghese N."/>
            <person name="Submissions S."/>
        </authorList>
    </citation>
    <scope>NUCLEOTIDE SEQUENCE [LARGE SCALE GENOMIC DNA]</scope>
    <source>
        <strain evidence="2">SLH 33</strain>
    </source>
</reference>
<keyword evidence="2" id="KW-1185">Reference proteome</keyword>
<dbReference type="InterPro" id="IPR042099">
    <property type="entry name" value="ANL_N_sf"/>
</dbReference>
<accession>A0A1H9Z6Q5</accession>
<evidence type="ECO:0000313" key="2">
    <source>
        <dbReference type="Proteomes" id="UP000243338"/>
    </source>
</evidence>
<dbReference type="Gene3D" id="3.40.50.12780">
    <property type="entry name" value="N-terminal domain of ligase-like"/>
    <property type="match status" value="1"/>
</dbReference>
<organism evidence="1 2">
    <name type="scientific">Methanococcoides vulcani</name>
    <dbReference type="NCBI Taxonomy" id="1353158"/>
    <lineage>
        <taxon>Archaea</taxon>
        <taxon>Methanobacteriati</taxon>
        <taxon>Methanobacteriota</taxon>
        <taxon>Stenosarchaea group</taxon>
        <taxon>Methanomicrobia</taxon>
        <taxon>Methanosarcinales</taxon>
        <taxon>Methanosarcinaceae</taxon>
        <taxon>Methanococcoides</taxon>
    </lineage>
</organism>
<dbReference type="EMBL" id="FOHQ01000002">
    <property type="protein sequence ID" value="SES77198.1"/>
    <property type="molecule type" value="Genomic_DNA"/>
</dbReference>
<protein>
    <submittedName>
        <fullName evidence="1">Phenylacetate-CoA ligase</fullName>
    </submittedName>
</protein>
<proteinExistence type="predicted"/>